<evidence type="ECO:0000256" key="2">
    <source>
        <dbReference type="RuleBase" id="RU003690"/>
    </source>
</evidence>
<dbReference type="EMBL" id="JAZDWU010000012">
    <property type="protein sequence ID" value="KAK9983684.1"/>
    <property type="molecule type" value="Genomic_DNA"/>
</dbReference>
<dbReference type="Proteomes" id="UP001459277">
    <property type="component" value="Unassembled WGS sequence"/>
</dbReference>
<dbReference type="SUPFAM" id="SSF51445">
    <property type="entry name" value="(Trans)glycosidases"/>
    <property type="match status" value="1"/>
</dbReference>
<dbReference type="PANTHER" id="PTHR10353">
    <property type="entry name" value="GLYCOSYL HYDROLASE"/>
    <property type="match status" value="1"/>
</dbReference>
<organism evidence="3 4">
    <name type="scientific">Lithocarpus litseifolius</name>
    <dbReference type="NCBI Taxonomy" id="425828"/>
    <lineage>
        <taxon>Eukaryota</taxon>
        <taxon>Viridiplantae</taxon>
        <taxon>Streptophyta</taxon>
        <taxon>Embryophyta</taxon>
        <taxon>Tracheophyta</taxon>
        <taxon>Spermatophyta</taxon>
        <taxon>Magnoliopsida</taxon>
        <taxon>eudicotyledons</taxon>
        <taxon>Gunneridae</taxon>
        <taxon>Pentapetalae</taxon>
        <taxon>rosids</taxon>
        <taxon>fabids</taxon>
        <taxon>Fagales</taxon>
        <taxon>Fagaceae</taxon>
        <taxon>Lithocarpus</taxon>
    </lineage>
</organism>
<comment type="similarity">
    <text evidence="1 2">Belongs to the glycosyl hydrolase 1 family.</text>
</comment>
<dbReference type="GO" id="GO:0005975">
    <property type="term" value="P:carbohydrate metabolic process"/>
    <property type="evidence" value="ECO:0007669"/>
    <property type="project" value="InterPro"/>
</dbReference>
<dbReference type="GO" id="GO:0008422">
    <property type="term" value="F:beta-glucosidase activity"/>
    <property type="evidence" value="ECO:0007669"/>
    <property type="project" value="TreeGrafter"/>
</dbReference>
<dbReference type="Pfam" id="PF00232">
    <property type="entry name" value="Glyco_hydro_1"/>
    <property type="match status" value="1"/>
</dbReference>
<proteinExistence type="inferred from homology"/>
<dbReference type="PANTHER" id="PTHR10353:SF29">
    <property type="entry name" value="BETA-GLUCOSIDASE 11"/>
    <property type="match status" value="1"/>
</dbReference>
<dbReference type="InterPro" id="IPR001360">
    <property type="entry name" value="Glyco_hydro_1"/>
</dbReference>
<protein>
    <submittedName>
        <fullName evidence="3">Uncharacterized protein</fullName>
    </submittedName>
</protein>
<dbReference type="InterPro" id="IPR017853">
    <property type="entry name" value="GH"/>
</dbReference>
<evidence type="ECO:0000313" key="4">
    <source>
        <dbReference type="Proteomes" id="UP001459277"/>
    </source>
</evidence>
<evidence type="ECO:0000256" key="1">
    <source>
        <dbReference type="ARBA" id="ARBA00010838"/>
    </source>
</evidence>
<dbReference type="Gene3D" id="3.20.20.80">
    <property type="entry name" value="Glycosidases"/>
    <property type="match status" value="2"/>
</dbReference>
<evidence type="ECO:0000313" key="3">
    <source>
        <dbReference type="EMBL" id="KAK9983684.1"/>
    </source>
</evidence>
<keyword evidence="4" id="KW-1185">Reference proteome</keyword>
<accession>A0AAW2BFB5</accession>
<comment type="caution">
    <text evidence="3">The sequence shown here is derived from an EMBL/GenBank/DDBJ whole genome shotgun (WGS) entry which is preliminary data.</text>
</comment>
<name>A0AAW2BFB5_9ROSI</name>
<reference evidence="3 4" key="1">
    <citation type="submission" date="2024-01" db="EMBL/GenBank/DDBJ databases">
        <title>A telomere-to-telomere, gap-free genome of sweet tea (Lithocarpus litseifolius).</title>
        <authorList>
            <person name="Zhou J."/>
        </authorList>
    </citation>
    <scope>NUCLEOTIDE SEQUENCE [LARGE SCALE GENOMIC DNA]</scope>
    <source>
        <strain evidence="3">Zhou-2022a</strain>
        <tissue evidence="3">Leaf</tissue>
    </source>
</reference>
<gene>
    <name evidence="3" type="ORF">SO802_033209</name>
</gene>
<sequence>MGGLQAFGIHMLMLGKLTEQLEMWHVIGIINIRKMCNSWWTLASMLIDFPSHGQDLSQESNHMLHYTIMIILRHLKMSMEDGRDFAEYAKVCFREFGDRASFWTTINEPNAFMLGGYDLGFLPPQRCSPPYRYCSRGNSSSELYIAALNILLAHASAARLYKKNYQHETKHDNDRSLWLHVPYLWNTCGIAGNNQEYFHRLIISISMVNQWFLNGQQMQRNSTLNDIARVNFMHAYIRGVLDALSYGINYADLGDPDLKRYPKLSAKWYSKFLKGRSINFDEDIELEKNTSSISFSLSVGSVQIMGQLCYVAYDFMRIENQNVHSAIIGSPIQPFGLSLYGYRVLLLT</sequence>
<dbReference type="AlphaFoldDB" id="A0AAW2BFB5"/>